<dbReference type="AlphaFoldDB" id="A0A5M3XBD8"/>
<keyword evidence="2 4" id="KW-0238">DNA-binding</keyword>
<evidence type="ECO:0000313" key="7">
    <source>
        <dbReference type="EMBL" id="GES15348.1"/>
    </source>
</evidence>
<dbReference type="GO" id="GO:0003677">
    <property type="term" value="F:DNA binding"/>
    <property type="evidence" value="ECO:0007669"/>
    <property type="project" value="UniProtKB-UniRule"/>
</dbReference>
<comment type="caution">
    <text evidence="7">The sequence shown here is derived from an EMBL/GenBank/DDBJ whole genome shotgun (WGS) entry which is preliminary data.</text>
</comment>
<dbReference type="SUPFAM" id="SSF56349">
    <property type="entry name" value="DNA breaking-rejoining enzymes"/>
    <property type="match status" value="1"/>
</dbReference>
<dbReference type="InterPro" id="IPR002104">
    <property type="entry name" value="Integrase_catalytic"/>
</dbReference>
<dbReference type="PANTHER" id="PTHR30349:SF41">
    <property type="entry name" value="INTEGRASE_RECOMBINASE PROTEIN MJ0367-RELATED"/>
    <property type="match status" value="1"/>
</dbReference>
<feature type="domain" description="Core-binding (CB)" evidence="6">
    <location>
        <begin position="12"/>
        <end position="97"/>
    </location>
</feature>
<evidence type="ECO:0000256" key="2">
    <source>
        <dbReference type="ARBA" id="ARBA00023125"/>
    </source>
</evidence>
<protein>
    <submittedName>
        <fullName evidence="7">Site-specific tyrosine recombinase XerD</fullName>
    </submittedName>
</protein>
<keyword evidence="3" id="KW-0233">DNA recombination</keyword>
<evidence type="ECO:0000313" key="8">
    <source>
        <dbReference type="Proteomes" id="UP000331127"/>
    </source>
</evidence>
<dbReference type="OrthoDB" id="3183879at2"/>
<dbReference type="Gene3D" id="1.10.443.10">
    <property type="entry name" value="Intergrase catalytic core"/>
    <property type="match status" value="1"/>
</dbReference>
<dbReference type="GO" id="GO:0006310">
    <property type="term" value="P:DNA recombination"/>
    <property type="evidence" value="ECO:0007669"/>
    <property type="project" value="UniProtKB-KW"/>
</dbReference>
<dbReference type="Proteomes" id="UP000331127">
    <property type="component" value="Unassembled WGS sequence"/>
</dbReference>
<proteinExistence type="inferred from homology"/>
<dbReference type="InterPro" id="IPR044068">
    <property type="entry name" value="CB"/>
</dbReference>
<dbReference type="InterPro" id="IPR010998">
    <property type="entry name" value="Integrase_recombinase_N"/>
</dbReference>
<dbReference type="InterPro" id="IPR050090">
    <property type="entry name" value="Tyrosine_recombinase_XerCD"/>
</dbReference>
<dbReference type="PROSITE" id="PS51898">
    <property type="entry name" value="TYR_RECOMBINASE"/>
    <property type="match status" value="1"/>
</dbReference>
<name>A0A5M3XBD8_9ACTN</name>
<comment type="similarity">
    <text evidence="1">Belongs to the 'phage' integrase family.</text>
</comment>
<reference evidence="7 8" key="1">
    <citation type="submission" date="2019-10" db="EMBL/GenBank/DDBJ databases">
        <title>Whole genome shotgun sequence of Acrocarpospora macrocephala NBRC 16266.</title>
        <authorList>
            <person name="Ichikawa N."/>
            <person name="Kimura A."/>
            <person name="Kitahashi Y."/>
            <person name="Komaki H."/>
            <person name="Oguchi A."/>
        </authorList>
    </citation>
    <scope>NUCLEOTIDE SEQUENCE [LARGE SCALE GENOMIC DNA]</scope>
    <source>
        <strain evidence="7 8">NBRC 16266</strain>
    </source>
</reference>
<dbReference type="Pfam" id="PF00589">
    <property type="entry name" value="Phage_integrase"/>
    <property type="match status" value="1"/>
</dbReference>
<keyword evidence="8" id="KW-1185">Reference proteome</keyword>
<evidence type="ECO:0000259" key="5">
    <source>
        <dbReference type="PROSITE" id="PS51898"/>
    </source>
</evidence>
<dbReference type="InterPro" id="IPR011010">
    <property type="entry name" value="DNA_brk_join_enz"/>
</dbReference>
<evidence type="ECO:0000256" key="4">
    <source>
        <dbReference type="PROSITE-ProRule" id="PRU01248"/>
    </source>
</evidence>
<feature type="domain" description="Tyr recombinase" evidence="5">
    <location>
        <begin position="119"/>
        <end position="314"/>
    </location>
</feature>
<dbReference type="PANTHER" id="PTHR30349">
    <property type="entry name" value="PHAGE INTEGRASE-RELATED"/>
    <property type="match status" value="1"/>
</dbReference>
<dbReference type="GO" id="GO:0015074">
    <property type="term" value="P:DNA integration"/>
    <property type="evidence" value="ECO:0007669"/>
    <property type="project" value="InterPro"/>
</dbReference>
<dbReference type="Gene3D" id="1.10.150.130">
    <property type="match status" value="1"/>
</dbReference>
<evidence type="ECO:0000256" key="3">
    <source>
        <dbReference type="ARBA" id="ARBA00023172"/>
    </source>
</evidence>
<accession>A0A5M3XBD8</accession>
<evidence type="ECO:0000259" key="6">
    <source>
        <dbReference type="PROSITE" id="PS51900"/>
    </source>
</evidence>
<organism evidence="7 8">
    <name type="scientific">Acrocarpospora macrocephala</name>
    <dbReference type="NCBI Taxonomy" id="150177"/>
    <lineage>
        <taxon>Bacteria</taxon>
        <taxon>Bacillati</taxon>
        <taxon>Actinomycetota</taxon>
        <taxon>Actinomycetes</taxon>
        <taxon>Streptosporangiales</taxon>
        <taxon>Streptosporangiaceae</taxon>
        <taxon>Acrocarpospora</taxon>
    </lineage>
</organism>
<gene>
    <name evidence="7" type="ORF">Amac_089450</name>
</gene>
<dbReference type="PROSITE" id="PS51900">
    <property type="entry name" value="CB"/>
    <property type="match status" value="1"/>
</dbReference>
<dbReference type="EMBL" id="BLAE01000074">
    <property type="protein sequence ID" value="GES15348.1"/>
    <property type="molecule type" value="Genomic_DNA"/>
</dbReference>
<sequence>MVRPRRQVPVSPTLLELLPSWELSLQAGHKSPGTIRSYLDSVRGLSAFLIDGGMRADVEGVSPEEIRAFLARSLEVSSPGNAHKHFRNLRVFFGWLVAEGERAEGSPLAEVEPPKVDRKPVRPLTEQEQARLLAVCAGDSWIDRRDTAIMRILMDNGMRVSALAGLRYSASDPEANDVWLGRHVLRIILGGGDVYLAPLGRKSAAAVDRYLRARTRLRHASSPWLWLPERGVTAHGGDRRLTATGIQQMLHRRGEEAGIPGVFPHRFRHTMASGYLREGGDPLNLMRVGGWKTPVMARHYAETAGTEALAEHARLSPGDRI</sequence>
<dbReference type="InterPro" id="IPR013762">
    <property type="entry name" value="Integrase-like_cat_sf"/>
</dbReference>
<evidence type="ECO:0000256" key="1">
    <source>
        <dbReference type="ARBA" id="ARBA00008857"/>
    </source>
</evidence>